<dbReference type="PANTHER" id="PTHR33067">
    <property type="entry name" value="RNA-DIRECTED DNA POLYMERASE-RELATED"/>
    <property type="match status" value="1"/>
</dbReference>
<accession>A0A5D3BG82</accession>
<organism evidence="1 2">
    <name type="scientific">Cucumis melo var. makuwa</name>
    <name type="common">Oriental melon</name>
    <dbReference type="NCBI Taxonomy" id="1194695"/>
    <lineage>
        <taxon>Eukaryota</taxon>
        <taxon>Viridiplantae</taxon>
        <taxon>Streptophyta</taxon>
        <taxon>Embryophyta</taxon>
        <taxon>Tracheophyta</taxon>
        <taxon>Spermatophyta</taxon>
        <taxon>Magnoliopsida</taxon>
        <taxon>eudicotyledons</taxon>
        <taxon>Gunneridae</taxon>
        <taxon>Pentapetalae</taxon>
        <taxon>rosids</taxon>
        <taxon>fabids</taxon>
        <taxon>Cucurbitales</taxon>
        <taxon>Cucurbitaceae</taxon>
        <taxon>Benincaseae</taxon>
        <taxon>Cucumis</taxon>
    </lineage>
</organism>
<name>A0A5D3BG82_CUCMM</name>
<dbReference type="Proteomes" id="UP000321947">
    <property type="component" value="Unassembled WGS sequence"/>
</dbReference>
<dbReference type="AlphaFoldDB" id="A0A5D3BG82"/>
<evidence type="ECO:0008006" key="3">
    <source>
        <dbReference type="Google" id="ProtNLM"/>
    </source>
</evidence>
<protein>
    <recommendedName>
        <fullName evidence="3">Reverse transcriptase</fullName>
    </recommendedName>
</protein>
<reference evidence="1 2" key="1">
    <citation type="submission" date="2019-08" db="EMBL/GenBank/DDBJ databases">
        <title>Draft genome sequences of two oriental melons (Cucumis melo L. var makuwa).</title>
        <authorList>
            <person name="Kwon S.-Y."/>
        </authorList>
    </citation>
    <scope>NUCLEOTIDE SEQUENCE [LARGE SCALE GENOMIC DNA]</scope>
    <source>
        <strain evidence="2">cv. Chang Bougi</strain>
        <tissue evidence="1">Leaf</tissue>
    </source>
</reference>
<evidence type="ECO:0000313" key="1">
    <source>
        <dbReference type="EMBL" id="TYJ98084.1"/>
    </source>
</evidence>
<dbReference type="InterPro" id="IPR021109">
    <property type="entry name" value="Peptidase_aspartic_dom_sf"/>
</dbReference>
<evidence type="ECO:0000313" key="2">
    <source>
        <dbReference type="Proteomes" id="UP000321947"/>
    </source>
</evidence>
<gene>
    <name evidence="1" type="ORF">E5676_scaffold565G00150</name>
</gene>
<dbReference type="EMBL" id="SSTD01018342">
    <property type="protein sequence ID" value="TYJ98084.1"/>
    <property type="molecule type" value="Genomic_DNA"/>
</dbReference>
<comment type="caution">
    <text evidence="1">The sequence shown here is derived from an EMBL/GenBank/DDBJ whole genome shotgun (WGS) entry which is preliminary data.</text>
</comment>
<dbReference type="Gene3D" id="2.40.70.10">
    <property type="entry name" value="Acid Proteases"/>
    <property type="match status" value="1"/>
</dbReference>
<sequence>MKMMMFLCLKMIITWKEVIQISKKKRRLYQSRKEFKNDEELLEVFKKVEVNLPLLTAIKSIPRSFILPLEVVEDVLVKVGHQIFPVNFYIIEMNNKFARTSPTILLGRLFLKTAKAIINIDKGLLSVKFDGDVVSFNIFDDVKSSSNHVSLCALDTLDSLETLEEHDKLNELIDQATLEYVVVKKEVLKLKDTSIIYSILHSTWVSPIHVVPKKTGLTIVENSQGEFAPTRVSNS</sequence>
<dbReference type="PANTHER" id="PTHR33067:SF15">
    <property type="entry name" value="RNA-DIRECTED DNA POLYMERASE"/>
    <property type="match status" value="1"/>
</dbReference>
<proteinExistence type="predicted"/>